<feature type="transmembrane region" description="Helical" evidence="1">
    <location>
        <begin position="182"/>
        <end position="203"/>
    </location>
</feature>
<dbReference type="EMBL" id="PFAJ01000005">
    <property type="protein sequence ID" value="PIR97655.1"/>
    <property type="molecule type" value="Genomic_DNA"/>
</dbReference>
<feature type="transmembrane region" description="Helical" evidence="1">
    <location>
        <begin position="156"/>
        <end position="175"/>
    </location>
</feature>
<feature type="transmembrane region" description="Helical" evidence="1">
    <location>
        <begin position="130"/>
        <end position="150"/>
    </location>
</feature>
<organism evidence="2 3">
    <name type="scientific">Candidatus Doudnabacteria bacterium CG10_big_fil_rev_8_21_14_0_10_41_10</name>
    <dbReference type="NCBI Taxonomy" id="1974551"/>
    <lineage>
        <taxon>Bacteria</taxon>
        <taxon>Candidatus Doudnaibacteriota</taxon>
    </lineage>
</organism>
<feature type="transmembrane region" description="Helical" evidence="1">
    <location>
        <begin position="55"/>
        <end position="73"/>
    </location>
</feature>
<comment type="caution">
    <text evidence="2">The sequence shown here is derived from an EMBL/GenBank/DDBJ whole genome shotgun (WGS) entry which is preliminary data.</text>
</comment>
<protein>
    <recommendedName>
        <fullName evidence="4">Lycopene cyclase domain-containing protein</fullName>
    </recommendedName>
</protein>
<name>A0A2H0VEY4_9BACT</name>
<evidence type="ECO:0008006" key="4">
    <source>
        <dbReference type="Google" id="ProtNLM"/>
    </source>
</evidence>
<dbReference type="AlphaFoldDB" id="A0A2H0VEY4"/>
<keyword evidence="1" id="KW-1133">Transmembrane helix</keyword>
<gene>
    <name evidence="2" type="ORF">COT91_00325</name>
</gene>
<evidence type="ECO:0000313" key="3">
    <source>
        <dbReference type="Proteomes" id="UP000230557"/>
    </source>
</evidence>
<accession>A0A2H0VEY4</accession>
<sequence length="204" mass="23578">MSKKKFDFLVVLILLIATAWLSLVFKPKPLTGGLLYTLLPSVYLLLRENKNYKKLILGTFVFGVLFGFFFYFIETFNKAWVVPNMVIPYKVFGILPFDDILGFMIMTFFMLVFYEHFLDDEKNFSVSPHIYKALIPTFLLVLIVMIVFLVNPSSLNLTHAYLKGGIAAIIFPLVFAFRKPCLIGKLSVATIFFFSFGFCLRLWR</sequence>
<keyword evidence="1" id="KW-0812">Transmembrane</keyword>
<evidence type="ECO:0000256" key="1">
    <source>
        <dbReference type="SAM" id="Phobius"/>
    </source>
</evidence>
<keyword evidence="1" id="KW-0472">Membrane</keyword>
<dbReference type="Proteomes" id="UP000230557">
    <property type="component" value="Unassembled WGS sequence"/>
</dbReference>
<reference evidence="3" key="1">
    <citation type="submission" date="2017-09" db="EMBL/GenBank/DDBJ databases">
        <title>Depth-based differentiation of microbial function through sediment-hosted aquifers and enrichment of novel symbionts in the deep terrestrial subsurface.</title>
        <authorList>
            <person name="Probst A.J."/>
            <person name="Ladd B."/>
            <person name="Jarett J.K."/>
            <person name="Geller-Mcgrath D.E."/>
            <person name="Sieber C.M.K."/>
            <person name="Emerson J.B."/>
            <person name="Anantharaman K."/>
            <person name="Thomas B.C."/>
            <person name="Malmstrom R."/>
            <person name="Stieglmeier M."/>
            <person name="Klingl A."/>
            <person name="Woyke T."/>
            <person name="Ryan C.M."/>
            <person name="Banfield J.F."/>
        </authorList>
    </citation>
    <scope>NUCLEOTIDE SEQUENCE [LARGE SCALE GENOMIC DNA]</scope>
</reference>
<evidence type="ECO:0000313" key="2">
    <source>
        <dbReference type="EMBL" id="PIR97655.1"/>
    </source>
</evidence>
<feature type="transmembrane region" description="Helical" evidence="1">
    <location>
        <begin position="100"/>
        <end position="118"/>
    </location>
</feature>
<proteinExistence type="predicted"/>